<feature type="transmembrane region" description="Helical" evidence="7">
    <location>
        <begin position="12"/>
        <end position="35"/>
    </location>
</feature>
<dbReference type="PANTHER" id="PTHR10332">
    <property type="entry name" value="EQUILIBRATIVE NUCLEOSIDE TRANSPORTER"/>
    <property type="match status" value="1"/>
</dbReference>
<dbReference type="PaxDb" id="2903-EOD26492"/>
<dbReference type="KEGG" id="ehx:EMIHUDRAFT_463352"/>
<evidence type="ECO:0000256" key="5">
    <source>
        <dbReference type="ARBA" id="ARBA00022989"/>
    </source>
</evidence>
<evidence type="ECO:0000313" key="8">
    <source>
        <dbReference type="EnsemblProtists" id="EOD26492"/>
    </source>
</evidence>
<evidence type="ECO:0000313" key="9">
    <source>
        <dbReference type="Proteomes" id="UP000013827"/>
    </source>
</evidence>
<dbReference type="HOGENOM" id="CLU_044152_0_0_1"/>
<dbReference type="eggNOG" id="KOG1479">
    <property type="taxonomic scope" value="Eukaryota"/>
</dbReference>
<reference evidence="9" key="1">
    <citation type="journal article" date="2013" name="Nature">
        <title>Pan genome of the phytoplankton Emiliania underpins its global distribution.</title>
        <authorList>
            <person name="Read B.A."/>
            <person name="Kegel J."/>
            <person name="Klute M.J."/>
            <person name="Kuo A."/>
            <person name="Lefebvre S.C."/>
            <person name="Maumus F."/>
            <person name="Mayer C."/>
            <person name="Miller J."/>
            <person name="Monier A."/>
            <person name="Salamov A."/>
            <person name="Young J."/>
            <person name="Aguilar M."/>
            <person name="Claverie J.M."/>
            <person name="Frickenhaus S."/>
            <person name="Gonzalez K."/>
            <person name="Herman E.K."/>
            <person name="Lin Y.C."/>
            <person name="Napier J."/>
            <person name="Ogata H."/>
            <person name="Sarno A.F."/>
            <person name="Shmutz J."/>
            <person name="Schroeder D."/>
            <person name="de Vargas C."/>
            <person name="Verret F."/>
            <person name="von Dassow P."/>
            <person name="Valentin K."/>
            <person name="Van de Peer Y."/>
            <person name="Wheeler G."/>
            <person name="Dacks J.B."/>
            <person name="Delwiche C.F."/>
            <person name="Dyhrman S.T."/>
            <person name="Glockner G."/>
            <person name="John U."/>
            <person name="Richards T."/>
            <person name="Worden A.Z."/>
            <person name="Zhang X."/>
            <person name="Grigoriev I.V."/>
            <person name="Allen A.E."/>
            <person name="Bidle K."/>
            <person name="Borodovsky M."/>
            <person name="Bowler C."/>
            <person name="Brownlee C."/>
            <person name="Cock J.M."/>
            <person name="Elias M."/>
            <person name="Gladyshev V.N."/>
            <person name="Groth M."/>
            <person name="Guda C."/>
            <person name="Hadaegh A."/>
            <person name="Iglesias-Rodriguez M.D."/>
            <person name="Jenkins J."/>
            <person name="Jones B.M."/>
            <person name="Lawson T."/>
            <person name="Leese F."/>
            <person name="Lindquist E."/>
            <person name="Lobanov A."/>
            <person name="Lomsadze A."/>
            <person name="Malik S.B."/>
            <person name="Marsh M.E."/>
            <person name="Mackinder L."/>
            <person name="Mock T."/>
            <person name="Mueller-Roeber B."/>
            <person name="Pagarete A."/>
            <person name="Parker M."/>
            <person name="Probert I."/>
            <person name="Quesneville H."/>
            <person name="Raines C."/>
            <person name="Rensing S.A."/>
            <person name="Riano-Pachon D.M."/>
            <person name="Richier S."/>
            <person name="Rokitta S."/>
            <person name="Shiraiwa Y."/>
            <person name="Soanes D.M."/>
            <person name="van der Giezen M."/>
            <person name="Wahlund T.M."/>
            <person name="Williams B."/>
            <person name="Wilson W."/>
            <person name="Wolfe G."/>
            <person name="Wurch L.L."/>
        </authorList>
    </citation>
    <scope>NUCLEOTIDE SEQUENCE</scope>
</reference>
<dbReference type="RefSeq" id="XP_005778921.1">
    <property type="nucleotide sequence ID" value="XM_005778864.1"/>
</dbReference>
<evidence type="ECO:0000256" key="2">
    <source>
        <dbReference type="ARBA" id="ARBA00007965"/>
    </source>
</evidence>
<organism evidence="8 9">
    <name type="scientific">Emiliania huxleyi (strain CCMP1516)</name>
    <dbReference type="NCBI Taxonomy" id="280463"/>
    <lineage>
        <taxon>Eukaryota</taxon>
        <taxon>Haptista</taxon>
        <taxon>Haptophyta</taxon>
        <taxon>Prymnesiophyceae</taxon>
        <taxon>Isochrysidales</taxon>
        <taxon>Noelaerhabdaceae</taxon>
        <taxon>Emiliania</taxon>
    </lineage>
</organism>
<sequence>MAETTTISSTVYWAMLSLGAANLLPWLSFLTLADYFLDIYGDNSMEFYFPAVSTTVLVGAATLNLLYGQALSFDVRVRVPTFVMAASLLAVPLVDLAMRAGLASRFGFAITLVSVLVNAFCSAVAQSSLYGLAALFGDGATQALQSGQGVMGVVSVLLRVVSNVVLAGRPSTSMFAFCSCGSALLAGSVAAYARAVWLESLSAFLVFVTCLACFPGLATSLTSPTLGSWFPLLMVAAYNCGDLFGKTLPARARLVSRRSLPAWVSAHLLFVPLFLLLLRAPAGRGGASDALPLGCTFGLGVSTGYIGCMALVLVGEHAGSAEEKELWGTASSFSLMLGLTAGSLLSFTLSAAFASPS</sequence>
<dbReference type="AlphaFoldDB" id="A0A0D3JSK7"/>
<evidence type="ECO:0000256" key="3">
    <source>
        <dbReference type="ARBA" id="ARBA00022448"/>
    </source>
</evidence>
<keyword evidence="9" id="KW-1185">Reference proteome</keyword>
<evidence type="ECO:0000256" key="4">
    <source>
        <dbReference type="ARBA" id="ARBA00022692"/>
    </source>
</evidence>
<dbReference type="GO" id="GO:0005337">
    <property type="term" value="F:nucleoside transmembrane transporter activity"/>
    <property type="evidence" value="ECO:0007669"/>
    <property type="project" value="InterPro"/>
</dbReference>
<evidence type="ECO:0000256" key="1">
    <source>
        <dbReference type="ARBA" id="ARBA00004141"/>
    </source>
</evidence>
<evidence type="ECO:0000256" key="7">
    <source>
        <dbReference type="SAM" id="Phobius"/>
    </source>
</evidence>
<name>A0A0D3JSK7_EMIH1</name>
<proteinExistence type="inferred from homology"/>
<dbReference type="GeneID" id="17272038"/>
<feature type="transmembrane region" description="Helical" evidence="7">
    <location>
        <begin position="174"/>
        <end position="193"/>
    </location>
</feature>
<dbReference type="InterPro" id="IPR002259">
    <property type="entry name" value="Eqnu_transpt"/>
</dbReference>
<feature type="transmembrane region" description="Helical" evidence="7">
    <location>
        <begin position="290"/>
        <end position="314"/>
    </location>
</feature>
<accession>A0A0D3JSK7</accession>
<reference evidence="8" key="2">
    <citation type="submission" date="2024-10" db="UniProtKB">
        <authorList>
            <consortium name="EnsemblProtists"/>
        </authorList>
    </citation>
    <scope>IDENTIFICATION</scope>
</reference>
<dbReference type="OMA" id="YIGCMAL"/>
<dbReference type="GO" id="GO:0005886">
    <property type="term" value="C:plasma membrane"/>
    <property type="evidence" value="ECO:0007669"/>
    <property type="project" value="TreeGrafter"/>
</dbReference>
<feature type="transmembrane region" description="Helical" evidence="7">
    <location>
        <begin position="260"/>
        <end position="278"/>
    </location>
</feature>
<feature type="transmembrane region" description="Helical" evidence="7">
    <location>
        <begin position="200"/>
        <end position="217"/>
    </location>
</feature>
<keyword evidence="6 7" id="KW-0472">Membrane</keyword>
<dbReference type="PRINTS" id="PR01130">
    <property type="entry name" value="DERENTRNSPRT"/>
</dbReference>
<dbReference type="EnsemblProtists" id="EOD26492">
    <property type="protein sequence ID" value="EOD26492"/>
    <property type="gene ID" value="EMIHUDRAFT_463352"/>
</dbReference>
<dbReference type="PANTHER" id="PTHR10332:SF10">
    <property type="entry name" value="EQUILIBRATIVE NUCLEOSIDE TRANSPORTER 4"/>
    <property type="match status" value="1"/>
</dbReference>
<dbReference type="Pfam" id="PF01733">
    <property type="entry name" value="Nucleoside_tran"/>
    <property type="match status" value="1"/>
</dbReference>
<feature type="transmembrane region" description="Helical" evidence="7">
    <location>
        <begin position="108"/>
        <end position="137"/>
    </location>
</feature>
<keyword evidence="4 7" id="KW-0812">Transmembrane</keyword>
<protein>
    <recommendedName>
        <fullName evidence="10">Equilibrative nucleoside transporter</fullName>
    </recommendedName>
</protein>
<keyword evidence="5 7" id="KW-1133">Transmembrane helix</keyword>
<feature type="transmembrane region" description="Helical" evidence="7">
    <location>
        <begin position="326"/>
        <end position="354"/>
    </location>
</feature>
<dbReference type="Proteomes" id="UP000013827">
    <property type="component" value="Unassembled WGS sequence"/>
</dbReference>
<feature type="transmembrane region" description="Helical" evidence="7">
    <location>
        <begin position="47"/>
        <end position="67"/>
    </location>
</feature>
<keyword evidence="3" id="KW-0813">Transport</keyword>
<comment type="subcellular location">
    <subcellularLocation>
        <location evidence="1">Membrane</location>
        <topology evidence="1">Multi-pass membrane protein</topology>
    </subcellularLocation>
</comment>
<evidence type="ECO:0008006" key="10">
    <source>
        <dbReference type="Google" id="ProtNLM"/>
    </source>
</evidence>
<comment type="similarity">
    <text evidence="2">Belongs to the SLC29A/ENT transporter (TC 2.A.57) family.</text>
</comment>
<evidence type="ECO:0000256" key="6">
    <source>
        <dbReference type="ARBA" id="ARBA00023136"/>
    </source>
</evidence>